<feature type="signal peptide" evidence="2">
    <location>
        <begin position="1"/>
        <end position="26"/>
    </location>
</feature>
<dbReference type="EMBL" id="JAWJZY010000003">
    <property type="protein sequence ID" value="MEE8659011.1"/>
    <property type="molecule type" value="Genomic_DNA"/>
</dbReference>
<dbReference type="Proteomes" id="UP001312908">
    <property type="component" value="Unassembled WGS sequence"/>
</dbReference>
<dbReference type="RefSeq" id="WP_394819880.1">
    <property type="nucleotide sequence ID" value="NZ_JAWJZY010000003.1"/>
</dbReference>
<proteinExistence type="predicted"/>
<evidence type="ECO:0000256" key="2">
    <source>
        <dbReference type="SAM" id="SignalP"/>
    </source>
</evidence>
<reference evidence="3 4" key="1">
    <citation type="submission" date="2023-10" db="EMBL/GenBank/DDBJ databases">
        <title>Sorlinia euscelidii gen. nov., sp. nov., an acetic acid bacteria isolated from the gut of Euscelidius variegatus emitter.</title>
        <authorList>
            <person name="Michoud G."/>
            <person name="Marasco R."/>
            <person name="Seferji K."/>
            <person name="Gonella E."/>
            <person name="Garuglieri E."/>
            <person name="Alma A."/>
            <person name="Mapelli F."/>
            <person name="Borin S."/>
            <person name="Daffonchio D."/>
            <person name="Crotti E."/>
        </authorList>
    </citation>
    <scope>NUCLEOTIDE SEQUENCE [LARGE SCALE GENOMIC DNA]</scope>
    <source>
        <strain evidence="3 4">EV16P</strain>
    </source>
</reference>
<evidence type="ECO:0000256" key="1">
    <source>
        <dbReference type="SAM" id="MobiDB-lite"/>
    </source>
</evidence>
<organism evidence="3 4">
    <name type="scientific">Sorlinia euscelidii</name>
    <dbReference type="NCBI Taxonomy" id="3081148"/>
    <lineage>
        <taxon>Bacteria</taxon>
        <taxon>Pseudomonadati</taxon>
        <taxon>Pseudomonadota</taxon>
        <taxon>Alphaproteobacteria</taxon>
        <taxon>Acetobacterales</taxon>
        <taxon>Acetobacteraceae</taxon>
        <taxon>Sorlinia</taxon>
    </lineage>
</organism>
<protein>
    <recommendedName>
        <fullName evidence="5">Cuticle protein</fullName>
    </recommendedName>
</protein>
<feature type="chain" id="PRO_5047220822" description="Cuticle protein" evidence="2">
    <location>
        <begin position="27"/>
        <end position="129"/>
    </location>
</feature>
<keyword evidence="4" id="KW-1185">Reference proteome</keyword>
<name>A0ABU7U3V2_9PROT</name>
<evidence type="ECO:0000313" key="4">
    <source>
        <dbReference type="Proteomes" id="UP001312908"/>
    </source>
</evidence>
<keyword evidence="2" id="KW-0732">Signal</keyword>
<evidence type="ECO:0008006" key="5">
    <source>
        <dbReference type="Google" id="ProtNLM"/>
    </source>
</evidence>
<evidence type="ECO:0000313" key="3">
    <source>
        <dbReference type="EMBL" id="MEE8659011.1"/>
    </source>
</evidence>
<gene>
    <name evidence="3" type="ORF">DOFOFD_08300</name>
</gene>
<accession>A0ABU7U3V2</accession>
<comment type="caution">
    <text evidence="3">The sequence shown here is derived from an EMBL/GenBank/DDBJ whole genome shotgun (WGS) entry which is preliminary data.</text>
</comment>
<feature type="region of interest" description="Disordered" evidence="1">
    <location>
        <begin position="32"/>
        <end position="56"/>
    </location>
</feature>
<sequence>MLVKPRHGLRRIKFPAVVCVSSVLFAAPPLRAQEAPPEDEAPKVPSLHQQARESKLPRAHADFSLFHFIPKGDEVIQRADSKQLLFRRPDGTPDGYAQQRGTAIFYYDRFGNLTQVQRIGVRVGKTPEE</sequence>